<evidence type="ECO:0000256" key="2">
    <source>
        <dbReference type="ARBA" id="ARBA00022723"/>
    </source>
</evidence>
<evidence type="ECO:0000259" key="9">
    <source>
        <dbReference type="PROSITE" id="PS50048"/>
    </source>
</evidence>
<reference evidence="11" key="2">
    <citation type="journal article" date="2019" name="Mol. Plant Microbe Interact.">
        <title>Genome sequence resources for four phytopathogenic fungi from the Colletotrichum orbiculare species complex.</title>
        <authorList>
            <person name="Gan P."/>
            <person name="Tsushima A."/>
            <person name="Narusaka M."/>
            <person name="Narusaka Y."/>
            <person name="Takano Y."/>
            <person name="Kubo Y."/>
            <person name="Shirasu K."/>
        </authorList>
    </citation>
    <scope>GENOME REANNOTATION</scope>
    <source>
        <strain evidence="11">104-T / ATCC 96160 / CBS 514.97 / LARS 414 / MAFF 240422</strain>
    </source>
</reference>
<keyword evidence="4" id="KW-0805">Transcription regulation</keyword>
<dbReference type="AlphaFoldDB" id="A0A484FQ30"/>
<dbReference type="InterPro" id="IPR051615">
    <property type="entry name" value="Transcr_Regulatory_Elem"/>
</dbReference>
<dbReference type="STRING" id="1213857.A0A484FQ30"/>
<protein>
    <submittedName>
        <fullName evidence="10">Transcriptional regulatory protein</fullName>
    </submittedName>
</protein>
<comment type="caution">
    <text evidence="10">The sequence shown here is derived from an EMBL/GenBank/DDBJ whole genome shotgun (WGS) entry which is preliminary data.</text>
</comment>
<organism evidence="10 11">
    <name type="scientific">Colletotrichum orbiculare (strain 104-T / ATCC 96160 / CBS 514.97 / LARS 414 / MAFF 240422)</name>
    <name type="common">Cucumber anthracnose fungus</name>
    <name type="synonym">Colletotrichum lagenarium</name>
    <dbReference type="NCBI Taxonomy" id="1213857"/>
    <lineage>
        <taxon>Eukaryota</taxon>
        <taxon>Fungi</taxon>
        <taxon>Dikarya</taxon>
        <taxon>Ascomycota</taxon>
        <taxon>Pezizomycotina</taxon>
        <taxon>Sordariomycetes</taxon>
        <taxon>Hypocreomycetidae</taxon>
        <taxon>Glomerellales</taxon>
        <taxon>Glomerellaceae</taxon>
        <taxon>Colletotrichum</taxon>
        <taxon>Colletotrichum orbiculare species complex</taxon>
    </lineage>
</organism>
<dbReference type="PROSITE" id="PS50048">
    <property type="entry name" value="ZN2_CY6_FUNGAL_2"/>
    <property type="match status" value="1"/>
</dbReference>
<sequence length="705" mass="77881">MDKSSVKRISCKRCQQRKIRCSRTYPCANCAAASVKCEFRESDFKRPPVSREYVATLESRVASLESFLAKLKAASSDERNHMLDEVEIRDYIPSFASLPPEEESALSDALMKASLQESPDGTMVYFGPTSVFQDQMSSARASPSVNSKPSPYQEDRSMLVNDTILLCINLFFHWQHPLFMFIDREAFLTDFEENPVEGDFCSPPLIFGCAALGALMSKDPEIKSKAQGFAETAQHILTTEGLNCPRPITVQAFLLVGYYEAGIGQLSRGWLSAGTAFRMGQDIGFQRDPTYWGEVDSQRSSSLTKQFHRHVYWGCYVADKIYSLFLGRPAVMHENDGDVSLVEEPPQDSPIWENWLATHNLEHLKDVDPNGPSLTLLFNQQIELGRIVDDMLSTTFAPRKRTDAHARKWTEVSLNKLNARLVAWHEALPSNMRWKKWFTNKDVLEPGVAILHVFYHATRLCLNLPFITAVASIPSLSEEAADESGQDPLVESFRICKSGAQVMMDILQRFRNQHTLHRAPMLFIGASLLSMKAILVTSRHEGVKPPLSKGSALAQLDAVLAELGPTWSLANEVRLKFISALNPDGQPGSADAESGAEPPHGAGERGAPDGSGSTTGTSIPLPAHFQQAAAGILSFPPVIDPFGEVPQQPVVGLEGLGPQVWPVAGAMGYESTYWPTLSEDFLVDANLGFFDSTNGFDWPNEPPIP</sequence>
<dbReference type="GO" id="GO:0008270">
    <property type="term" value="F:zinc ion binding"/>
    <property type="evidence" value="ECO:0007669"/>
    <property type="project" value="InterPro"/>
</dbReference>
<feature type="domain" description="Zn(2)-C6 fungal-type" evidence="9">
    <location>
        <begin position="10"/>
        <end position="39"/>
    </location>
</feature>
<evidence type="ECO:0000256" key="6">
    <source>
        <dbReference type="ARBA" id="ARBA00023163"/>
    </source>
</evidence>
<evidence type="ECO:0000256" key="4">
    <source>
        <dbReference type="ARBA" id="ARBA00023015"/>
    </source>
</evidence>
<reference evidence="11" key="1">
    <citation type="journal article" date="2013" name="New Phytol.">
        <title>Comparative genomic and transcriptomic analyses reveal the hemibiotrophic stage shift of Colletotrichum fungi.</title>
        <authorList>
            <person name="Gan P."/>
            <person name="Ikeda K."/>
            <person name="Irieda H."/>
            <person name="Narusaka M."/>
            <person name="O'Connell R.J."/>
            <person name="Narusaka Y."/>
            <person name="Takano Y."/>
            <person name="Kubo Y."/>
            <person name="Shirasu K."/>
        </authorList>
    </citation>
    <scope>NUCLEOTIDE SEQUENCE [LARGE SCALE GENOMIC DNA]</scope>
    <source>
        <strain evidence="11">104-T / ATCC 96160 / CBS 514.97 / LARS 414 / MAFF 240422</strain>
    </source>
</reference>
<dbReference type="Pfam" id="PF00172">
    <property type="entry name" value="Zn_clus"/>
    <property type="match status" value="1"/>
</dbReference>
<dbReference type="Proteomes" id="UP000014480">
    <property type="component" value="Unassembled WGS sequence"/>
</dbReference>
<dbReference type="Pfam" id="PF04082">
    <property type="entry name" value="Fungal_trans"/>
    <property type="match status" value="1"/>
</dbReference>
<dbReference type="Gene3D" id="4.10.240.10">
    <property type="entry name" value="Zn(2)-C6 fungal-type DNA-binding domain"/>
    <property type="match status" value="1"/>
</dbReference>
<dbReference type="GO" id="GO:0000981">
    <property type="term" value="F:DNA-binding transcription factor activity, RNA polymerase II-specific"/>
    <property type="evidence" value="ECO:0007669"/>
    <property type="project" value="InterPro"/>
</dbReference>
<dbReference type="GO" id="GO:0003677">
    <property type="term" value="F:DNA binding"/>
    <property type="evidence" value="ECO:0007669"/>
    <property type="project" value="UniProtKB-KW"/>
</dbReference>
<keyword evidence="2" id="KW-0479">Metal-binding</keyword>
<comment type="subcellular location">
    <subcellularLocation>
        <location evidence="1">Nucleus</location>
    </subcellularLocation>
</comment>
<dbReference type="GO" id="GO:0005634">
    <property type="term" value="C:nucleus"/>
    <property type="evidence" value="ECO:0007669"/>
    <property type="project" value="UniProtKB-SubCell"/>
</dbReference>
<evidence type="ECO:0000313" key="11">
    <source>
        <dbReference type="Proteomes" id="UP000014480"/>
    </source>
</evidence>
<name>A0A484FQ30_COLOR</name>
<evidence type="ECO:0000256" key="8">
    <source>
        <dbReference type="SAM" id="MobiDB-lite"/>
    </source>
</evidence>
<keyword evidence="6" id="KW-0804">Transcription</keyword>
<gene>
    <name evidence="10" type="ORF">Cob_v006828</name>
</gene>
<evidence type="ECO:0000256" key="1">
    <source>
        <dbReference type="ARBA" id="ARBA00004123"/>
    </source>
</evidence>
<dbReference type="CDD" id="cd12148">
    <property type="entry name" value="fungal_TF_MHR"/>
    <property type="match status" value="1"/>
</dbReference>
<dbReference type="PANTHER" id="PTHR31313">
    <property type="entry name" value="TY1 ENHANCER ACTIVATOR"/>
    <property type="match status" value="1"/>
</dbReference>
<dbReference type="PANTHER" id="PTHR31313:SF81">
    <property type="entry name" value="TY1 ENHANCER ACTIVATOR"/>
    <property type="match status" value="1"/>
</dbReference>
<dbReference type="SUPFAM" id="SSF57701">
    <property type="entry name" value="Zn2/Cys6 DNA-binding domain"/>
    <property type="match status" value="1"/>
</dbReference>
<keyword evidence="3" id="KW-0862">Zinc</keyword>
<feature type="region of interest" description="Disordered" evidence="8">
    <location>
        <begin position="584"/>
        <end position="620"/>
    </location>
</feature>
<dbReference type="EMBL" id="AMCV02000017">
    <property type="protein sequence ID" value="TDZ20559.1"/>
    <property type="molecule type" value="Genomic_DNA"/>
</dbReference>
<dbReference type="OrthoDB" id="2154091at2759"/>
<dbReference type="GO" id="GO:0006351">
    <property type="term" value="P:DNA-templated transcription"/>
    <property type="evidence" value="ECO:0007669"/>
    <property type="project" value="InterPro"/>
</dbReference>
<evidence type="ECO:0000256" key="5">
    <source>
        <dbReference type="ARBA" id="ARBA00023125"/>
    </source>
</evidence>
<evidence type="ECO:0000256" key="7">
    <source>
        <dbReference type="ARBA" id="ARBA00023242"/>
    </source>
</evidence>
<dbReference type="InterPro" id="IPR036864">
    <property type="entry name" value="Zn2-C6_fun-type_DNA-bd_sf"/>
</dbReference>
<dbReference type="CDD" id="cd00067">
    <property type="entry name" value="GAL4"/>
    <property type="match status" value="1"/>
</dbReference>
<dbReference type="InterPro" id="IPR001138">
    <property type="entry name" value="Zn2Cys6_DnaBD"/>
</dbReference>
<keyword evidence="5" id="KW-0238">DNA-binding</keyword>
<dbReference type="SMART" id="SM00066">
    <property type="entry name" value="GAL4"/>
    <property type="match status" value="1"/>
</dbReference>
<dbReference type="SMART" id="SM00906">
    <property type="entry name" value="Fungal_trans"/>
    <property type="match status" value="1"/>
</dbReference>
<dbReference type="InterPro" id="IPR007219">
    <property type="entry name" value="XnlR_reg_dom"/>
</dbReference>
<keyword evidence="11" id="KW-1185">Reference proteome</keyword>
<accession>A0A484FQ30</accession>
<evidence type="ECO:0000256" key="3">
    <source>
        <dbReference type="ARBA" id="ARBA00022833"/>
    </source>
</evidence>
<keyword evidence="7" id="KW-0539">Nucleus</keyword>
<proteinExistence type="predicted"/>
<evidence type="ECO:0000313" key="10">
    <source>
        <dbReference type="EMBL" id="TDZ20559.1"/>
    </source>
</evidence>